<feature type="region of interest" description="Disordered" evidence="1">
    <location>
        <begin position="101"/>
        <end position="125"/>
    </location>
</feature>
<feature type="region of interest" description="Disordered" evidence="1">
    <location>
        <begin position="1"/>
        <end position="26"/>
    </location>
</feature>
<dbReference type="AlphaFoldDB" id="N1QU96"/>
<accession>N1QU96</accession>
<feature type="compositionally biased region" description="Basic residues" evidence="1">
    <location>
        <begin position="16"/>
        <end position="26"/>
    </location>
</feature>
<proteinExistence type="predicted"/>
<feature type="domain" description="DUF6598" evidence="2">
    <location>
        <begin position="169"/>
        <end position="441"/>
    </location>
</feature>
<protein>
    <recommendedName>
        <fullName evidence="2">DUF6598 domain-containing protein</fullName>
    </recommendedName>
</protein>
<dbReference type="PANTHER" id="PTHR33065:SF199">
    <property type="entry name" value="DUF6598 DOMAIN-CONTAINING PROTEIN"/>
    <property type="match status" value="1"/>
</dbReference>
<evidence type="ECO:0000313" key="3">
    <source>
        <dbReference type="EnsemblPlants" id="EMT02385"/>
    </source>
</evidence>
<evidence type="ECO:0000256" key="1">
    <source>
        <dbReference type="SAM" id="MobiDB-lite"/>
    </source>
</evidence>
<dbReference type="ExpressionAtlas" id="N1QU96">
    <property type="expression patterns" value="baseline"/>
</dbReference>
<organism evidence="3">
    <name type="scientific">Aegilops tauschii</name>
    <name type="common">Tausch's goatgrass</name>
    <name type="synonym">Aegilops squarrosa</name>
    <dbReference type="NCBI Taxonomy" id="37682"/>
    <lineage>
        <taxon>Eukaryota</taxon>
        <taxon>Viridiplantae</taxon>
        <taxon>Streptophyta</taxon>
        <taxon>Embryophyta</taxon>
        <taxon>Tracheophyta</taxon>
        <taxon>Spermatophyta</taxon>
        <taxon>Magnoliopsida</taxon>
        <taxon>Liliopsida</taxon>
        <taxon>Poales</taxon>
        <taxon>Poaceae</taxon>
        <taxon>BOP clade</taxon>
        <taxon>Pooideae</taxon>
        <taxon>Triticodae</taxon>
        <taxon>Triticeae</taxon>
        <taxon>Triticinae</taxon>
        <taxon>Aegilops</taxon>
    </lineage>
</organism>
<feature type="compositionally biased region" description="Basic and acidic residues" evidence="1">
    <location>
        <begin position="101"/>
        <end position="111"/>
    </location>
</feature>
<reference evidence="3" key="1">
    <citation type="submission" date="2015-06" db="UniProtKB">
        <authorList>
            <consortium name="EnsemblPlants"/>
        </authorList>
    </citation>
    <scope>IDENTIFICATION</scope>
</reference>
<sequence length="465" mass="51875">MEAGRKRERLMETAKSGRKRAGKKKASNAVSFFMQLTVDSAKMVEEGRLKRAVARRNEENSGVAPIVPEALTEQERAALLQEEMAREKILSRERSLQMHAERLREKEERPRAPPGPNQEDESEQDYNKYRQIWDMKWSKQYGSFEDTTSIPAMCFTDNPMPHFTVHQTTMQIFSVKVTEITGGLQWPLDVFGMIAMRDDLDHNRNIIFNRSRDNCQTLTQQFLALLSEIWQFTLTVYYELSIILTFSLAKSGQHLVLTGPARAVVHEGHPSVYFEAILKVKGATCSEDRDLSLLISRCNIRQSPSKSLVGTRCYRSKLSTLELAYGIIVACAEATIAVEVVEGSWPQGFHGQLTACTASVPHMKVLLLDSGEKEAVAGDSGKMELSRRVVSVERSGRLMVCALLSRGGEKVVEAETSFAPLEAGRSHGMLDVGSCKLRVTVAWSPILKGYPLRGFSLPSSEAVAS</sequence>
<dbReference type="InterPro" id="IPR046533">
    <property type="entry name" value="DUF6598"/>
</dbReference>
<dbReference type="PANTHER" id="PTHR33065">
    <property type="entry name" value="OS07G0486400 PROTEIN"/>
    <property type="match status" value="1"/>
</dbReference>
<dbReference type="EnsemblPlants" id="EMT02385">
    <property type="protein sequence ID" value="EMT02385"/>
    <property type="gene ID" value="F775_30317"/>
</dbReference>
<dbReference type="Pfam" id="PF20241">
    <property type="entry name" value="DUF6598"/>
    <property type="match status" value="1"/>
</dbReference>
<evidence type="ECO:0000259" key="2">
    <source>
        <dbReference type="Pfam" id="PF20241"/>
    </source>
</evidence>
<name>N1QU96_AEGTA</name>